<dbReference type="PANTHER" id="PTHR33209:SF1">
    <property type="entry name" value="PEPTIDASE S49 DOMAIN-CONTAINING PROTEIN"/>
    <property type="match status" value="1"/>
</dbReference>
<evidence type="ECO:0000256" key="3">
    <source>
        <dbReference type="ARBA" id="ARBA00022801"/>
    </source>
</evidence>
<evidence type="ECO:0000256" key="4">
    <source>
        <dbReference type="ARBA" id="ARBA00022825"/>
    </source>
</evidence>
<dbReference type="GO" id="GO:0006465">
    <property type="term" value="P:signal peptide processing"/>
    <property type="evidence" value="ECO:0007669"/>
    <property type="project" value="InterPro"/>
</dbReference>
<dbReference type="CDD" id="cd07023">
    <property type="entry name" value="S49_Sppa_N_C"/>
    <property type="match status" value="1"/>
</dbReference>
<proteinExistence type="inferred from homology"/>
<reference evidence="7 8" key="1">
    <citation type="submission" date="2018-07" db="EMBL/GenBank/DDBJ databases">
        <title>Erythrobacter nanhaiensis sp. nov., a novel member of the genus Erythrobacter isolated from the South China Sea.</title>
        <authorList>
            <person name="Chen X."/>
            <person name="Liu J."/>
        </authorList>
    </citation>
    <scope>NUCLEOTIDE SEQUENCE [LARGE SCALE GENOMIC DNA]</scope>
    <source>
        <strain evidence="7 8">S-5</strain>
    </source>
</reference>
<dbReference type="GO" id="GO:0016020">
    <property type="term" value="C:membrane"/>
    <property type="evidence" value="ECO:0007669"/>
    <property type="project" value="InterPro"/>
</dbReference>
<feature type="active site" description="Nucleophile" evidence="5">
    <location>
        <position position="394"/>
    </location>
</feature>
<dbReference type="RefSeq" id="WP_115491679.1">
    <property type="nucleotide sequence ID" value="NZ_JACHWW010000001.1"/>
</dbReference>
<feature type="domain" description="Peptidase S49" evidence="6">
    <location>
        <begin position="378"/>
        <end position="528"/>
    </location>
</feature>
<evidence type="ECO:0000256" key="2">
    <source>
        <dbReference type="ARBA" id="ARBA00022670"/>
    </source>
</evidence>
<protein>
    <submittedName>
        <fullName evidence="7">Signal peptide peptidase SppA</fullName>
    </submittedName>
</protein>
<keyword evidence="3" id="KW-0378">Hydrolase</keyword>
<feature type="active site" description="Proton donor/acceptor" evidence="5">
    <location>
        <position position="193"/>
    </location>
</feature>
<dbReference type="SUPFAM" id="SSF52096">
    <property type="entry name" value="ClpP/crotonase"/>
    <property type="match status" value="2"/>
</dbReference>
<dbReference type="InterPro" id="IPR047217">
    <property type="entry name" value="S49_SppA_67K_type_N"/>
</dbReference>
<dbReference type="PANTHER" id="PTHR33209">
    <property type="entry name" value="PROTEASE 4"/>
    <property type="match status" value="1"/>
</dbReference>
<dbReference type="InterPro" id="IPR004634">
    <property type="entry name" value="Pept_S49_pIV"/>
</dbReference>
<dbReference type="Pfam" id="PF01343">
    <property type="entry name" value="Peptidase_S49"/>
    <property type="match status" value="2"/>
</dbReference>
<gene>
    <name evidence="7" type="primary">sppA</name>
    <name evidence="7" type="ORF">DL238_07480</name>
</gene>
<name>A0A395LKV7_9SPHN</name>
<keyword evidence="4" id="KW-0720">Serine protease</keyword>
<dbReference type="Proteomes" id="UP000254101">
    <property type="component" value="Unassembled WGS sequence"/>
</dbReference>
<comment type="caution">
    <text evidence="7">The sequence shown here is derived from an EMBL/GenBank/DDBJ whole genome shotgun (WGS) entry which is preliminary data.</text>
</comment>
<keyword evidence="8" id="KW-1185">Reference proteome</keyword>
<dbReference type="OrthoDB" id="9764363at2"/>
<dbReference type="Gene3D" id="6.20.330.10">
    <property type="match status" value="1"/>
</dbReference>
<sequence>MEFAKNVWKLLVAIKDGLALLFLLLFFALLFAILTARPGPAGIKDGALMMNLDGFIVEERAPIDPFAALFSAQAPTGEHDVQEVIHALETAAEDDRINSVVLDLRGFLGAGAVHLREVGEALDKVRAADKPVLAYGTAYTDDGIRLAAHASEVWLDPLGGAVIAGTGGNRLYYGELLDKLGVNARVFKVGTYKSAVEPFLGNSMSEPARENAQALYGELWDEWQARVKKARPQIEIERVAQTPAAWVASTNGDLAEAAKDAGLVDELGSWTDFGTRVAEIAGEDTGDTSPGAFAHTELKNWLADNPFDEVGDVIGVVTIAGEIVDGDAGPGTAGGDRIAKLLDDALDDDLKGLVVRVDSPGGSVLASEMIREAILRHKAKDIPVAVSMANVAASGGYWVSTPADRIFAEPETITGSIGIFAVLPTFERLADNIGVSADGVTTTPLSGQPDFIGGFNSETEQILQASIENGYDRFVRLVAESRGRTPAQIDAIGQGRVWDGGTARQNGLVDQFGDLDTALAWVAEQAGLEDGDWHARYLGSGEDEYQTLLRQLLTGDDAQTGGGDLFAVTARREAQTPARVARDMQRLLETPGMRAYCLGCPEQAGAIRGAAPGADAHWLSMVARVFGD</sequence>
<comment type="similarity">
    <text evidence="1">Belongs to the peptidase S49 family.</text>
</comment>
<dbReference type="Gene3D" id="3.90.226.10">
    <property type="entry name" value="2-enoyl-CoA Hydratase, Chain A, domain 1"/>
    <property type="match status" value="3"/>
</dbReference>
<organism evidence="7 8">
    <name type="scientific">Alteriqipengyuania lutimaris</name>
    <dbReference type="NCBI Taxonomy" id="1538146"/>
    <lineage>
        <taxon>Bacteria</taxon>
        <taxon>Pseudomonadati</taxon>
        <taxon>Pseudomonadota</taxon>
        <taxon>Alphaproteobacteria</taxon>
        <taxon>Sphingomonadales</taxon>
        <taxon>Erythrobacteraceae</taxon>
        <taxon>Alteriqipengyuania</taxon>
    </lineage>
</organism>
<dbReference type="CDD" id="cd07018">
    <property type="entry name" value="S49_SppA_67K_type"/>
    <property type="match status" value="1"/>
</dbReference>
<dbReference type="InterPro" id="IPR002142">
    <property type="entry name" value="Peptidase_S49"/>
</dbReference>
<feature type="domain" description="Peptidase S49" evidence="6">
    <location>
        <begin position="126"/>
        <end position="279"/>
    </location>
</feature>
<dbReference type="InterPro" id="IPR047272">
    <property type="entry name" value="S49_SppA_C"/>
</dbReference>
<evidence type="ECO:0000259" key="6">
    <source>
        <dbReference type="Pfam" id="PF01343"/>
    </source>
</evidence>
<evidence type="ECO:0000256" key="1">
    <source>
        <dbReference type="ARBA" id="ARBA00008683"/>
    </source>
</evidence>
<dbReference type="PIRSF" id="PIRSF001217">
    <property type="entry name" value="Protease_4_SppA"/>
    <property type="match status" value="1"/>
</dbReference>
<accession>A0A395LKV7</accession>
<evidence type="ECO:0000313" key="8">
    <source>
        <dbReference type="Proteomes" id="UP000254101"/>
    </source>
</evidence>
<dbReference type="GO" id="GO:0008236">
    <property type="term" value="F:serine-type peptidase activity"/>
    <property type="evidence" value="ECO:0007669"/>
    <property type="project" value="UniProtKB-KW"/>
</dbReference>
<dbReference type="InterPro" id="IPR029045">
    <property type="entry name" value="ClpP/crotonase-like_dom_sf"/>
</dbReference>
<evidence type="ECO:0000256" key="5">
    <source>
        <dbReference type="PIRSR" id="PIRSR001217-1"/>
    </source>
</evidence>
<keyword evidence="2" id="KW-0645">Protease</keyword>
<dbReference type="EMBL" id="QRBB01000001">
    <property type="protein sequence ID" value="RDS77461.1"/>
    <property type="molecule type" value="Genomic_DNA"/>
</dbReference>
<dbReference type="AlphaFoldDB" id="A0A395LKV7"/>
<dbReference type="NCBIfam" id="TIGR00705">
    <property type="entry name" value="SppA_67K"/>
    <property type="match status" value="1"/>
</dbReference>
<evidence type="ECO:0000313" key="7">
    <source>
        <dbReference type="EMBL" id="RDS77461.1"/>
    </source>
</evidence>